<dbReference type="Pfam" id="PF05437">
    <property type="entry name" value="AzlD"/>
    <property type="match status" value="1"/>
</dbReference>
<feature type="transmembrane region" description="Helical" evidence="1">
    <location>
        <begin position="64"/>
        <end position="97"/>
    </location>
</feature>
<dbReference type="InterPro" id="IPR008407">
    <property type="entry name" value="Brnchd-chn_aa_trnsp_AzlD"/>
</dbReference>
<dbReference type="RefSeq" id="WP_241996433.1">
    <property type="nucleotide sequence ID" value="NZ_SLWR01000012.1"/>
</dbReference>
<feature type="transmembrane region" description="Helical" evidence="1">
    <location>
        <begin position="34"/>
        <end position="52"/>
    </location>
</feature>
<evidence type="ECO:0000313" key="2">
    <source>
        <dbReference type="EMBL" id="TCO43550.1"/>
    </source>
</evidence>
<keyword evidence="1" id="KW-1133">Transmembrane helix</keyword>
<organism evidence="2 3">
    <name type="scientific">Kribbella antiqua</name>
    <dbReference type="NCBI Taxonomy" id="2512217"/>
    <lineage>
        <taxon>Bacteria</taxon>
        <taxon>Bacillati</taxon>
        <taxon>Actinomycetota</taxon>
        <taxon>Actinomycetes</taxon>
        <taxon>Propionibacteriales</taxon>
        <taxon>Kribbellaceae</taxon>
        <taxon>Kribbella</taxon>
    </lineage>
</organism>
<dbReference type="EMBL" id="SLWR01000012">
    <property type="protein sequence ID" value="TCO43550.1"/>
    <property type="molecule type" value="Genomic_DNA"/>
</dbReference>
<reference evidence="2 3" key="1">
    <citation type="journal article" date="2015" name="Stand. Genomic Sci.">
        <title>Genomic Encyclopedia of Bacterial and Archaeal Type Strains, Phase III: the genomes of soil and plant-associated and newly described type strains.</title>
        <authorList>
            <person name="Whitman W.B."/>
            <person name="Woyke T."/>
            <person name="Klenk H.P."/>
            <person name="Zhou Y."/>
            <person name="Lilburn T.G."/>
            <person name="Beck B.J."/>
            <person name="De Vos P."/>
            <person name="Vandamme P."/>
            <person name="Eisen J.A."/>
            <person name="Garrity G."/>
            <person name="Hugenholtz P."/>
            <person name="Kyrpides N.C."/>
        </authorList>
    </citation>
    <scope>NUCLEOTIDE SEQUENCE [LARGE SCALE GENOMIC DNA]</scope>
    <source>
        <strain evidence="2 3">VKM Ac-2541</strain>
    </source>
</reference>
<proteinExistence type="predicted"/>
<dbReference type="AlphaFoldDB" id="A0A4V2S3A0"/>
<dbReference type="Proteomes" id="UP000295573">
    <property type="component" value="Unassembled WGS sequence"/>
</dbReference>
<protein>
    <submittedName>
        <fullName evidence="2">Branched-subunit amino acid transport protein AzlD</fullName>
    </submittedName>
</protein>
<sequence>MKLWLAALAVTVVNWLMKAGGPLLMGERKLPPAAVRVVVLIAPVLLAGLIVTELGAKRLDWTQLAGVGAAGILSVVRVPLLLAVATGIVLTAAIRLLIG</sequence>
<name>A0A4V2S3A0_9ACTN</name>
<keyword evidence="1" id="KW-0812">Transmembrane</keyword>
<gene>
    <name evidence="2" type="ORF">EV646_112126</name>
</gene>
<keyword evidence="3" id="KW-1185">Reference proteome</keyword>
<keyword evidence="1" id="KW-0472">Membrane</keyword>
<accession>A0A4V2S3A0</accession>
<evidence type="ECO:0000256" key="1">
    <source>
        <dbReference type="SAM" id="Phobius"/>
    </source>
</evidence>
<evidence type="ECO:0000313" key="3">
    <source>
        <dbReference type="Proteomes" id="UP000295573"/>
    </source>
</evidence>
<comment type="caution">
    <text evidence="2">The sequence shown here is derived from an EMBL/GenBank/DDBJ whole genome shotgun (WGS) entry which is preliminary data.</text>
</comment>